<evidence type="ECO:0000256" key="2">
    <source>
        <dbReference type="SAM" id="MobiDB-lite"/>
    </source>
</evidence>
<feature type="region of interest" description="Disordered" evidence="2">
    <location>
        <begin position="1"/>
        <end position="47"/>
    </location>
</feature>
<keyword evidence="1" id="KW-0175">Coiled coil</keyword>
<name>A0A6M3J0V5_9ZZZZ</name>
<gene>
    <name evidence="3" type="ORF">MM415B00727_0009</name>
</gene>
<organism evidence="3">
    <name type="scientific">viral metagenome</name>
    <dbReference type="NCBI Taxonomy" id="1070528"/>
    <lineage>
        <taxon>unclassified sequences</taxon>
        <taxon>metagenomes</taxon>
        <taxon>organismal metagenomes</taxon>
    </lineage>
</organism>
<evidence type="ECO:0000313" key="3">
    <source>
        <dbReference type="EMBL" id="QJA62781.1"/>
    </source>
</evidence>
<feature type="coiled-coil region" evidence="1">
    <location>
        <begin position="59"/>
        <end position="89"/>
    </location>
</feature>
<dbReference type="AlphaFoldDB" id="A0A6M3J0V5"/>
<protein>
    <submittedName>
        <fullName evidence="3">Uncharacterized protein</fullName>
    </submittedName>
</protein>
<reference evidence="3" key="1">
    <citation type="submission" date="2020-03" db="EMBL/GenBank/DDBJ databases">
        <title>The deep terrestrial virosphere.</title>
        <authorList>
            <person name="Holmfeldt K."/>
            <person name="Nilsson E."/>
            <person name="Simone D."/>
            <person name="Lopez-Fernandez M."/>
            <person name="Wu X."/>
            <person name="de Brujin I."/>
            <person name="Lundin D."/>
            <person name="Andersson A."/>
            <person name="Bertilsson S."/>
            <person name="Dopson M."/>
        </authorList>
    </citation>
    <scope>NUCLEOTIDE SEQUENCE</scope>
    <source>
        <strain evidence="3">MM415B00727</strain>
    </source>
</reference>
<proteinExistence type="predicted"/>
<sequence>MNLRRHNEEPLSGIAFLPDERGAAAEEDEEGDGQGADQPEYVVDPDGHRVRVEDLWNMRRESTARYEEASQLRAQAEAAEARANRVVDTILTKSQAAAGESATKTPTGARAKPTIDLSDLNVDDLDQAGMGKLAERIGLGLDATKAEILSRLDVLGKNVNTMVDDKITEAQIRQAVHAANMEIANDYFQSHGVRSADARKDVLDHLRSLPRTGKWKGLYGTEDDNGYFRYNQRALLVADRAVRGDELVAAAEARAKKEGFDEYRKSNRAGDSLLQPGGGSVDLSKMTFEEKMDALDQMSYAQQTAVLDQMSDEELFNIPMEGFQRQLADRERGYVPATRR</sequence>
<accession>A0A6M3J0V5</accession>
<evidence type="ECO:0000256" key="1">
    <source>
        <dbReference type="SAM" id="Coils"/>
    </source>
</evidence>
<dbReference type="EMBL" id="MT141481">
    <property type="protein sequence ID" value="QJA62781.1"/>
    <property type="molecule type" value="Genomic_DNA"/>
</dbReference>